<evidence type="ECO:0000256" key="1">
    <source>
        <dbReference type="ARBA" id="ARBA00007435"/>
    </source>
</evidence>
<comment type="caution">
    <text evidence="3">The sequence shown here is derived from an EMBL/GenBank/DDBJ whole genome shotgun (WGS) entry which is preliminary data.</text>
</comment>
<dbReference type="InterPro" id="IPR050190">
    <property type="entry name" value="UPF0213_domain"/>
</dbReference>
<keyword evidence="4" id="KW-1185">Reference proteome</keyword>
<feature type="domain" description="GIY-YIG" evidence="2">
    <location>
        <begin position="2"/>
        <end position="79"/>
    </location>
</feature>
<keyword evidence="3" id="KW-0255">Endonuclease</keyword>
<protein>
    <submittedName>
        <fullName evidence="3">Putative endonuclease</fullName>
    </submittedName>
</protein>
<evidence type="ECO:0000313" key="3">
    <source>
        <dbReference type="EMBL" id="TYP98572.1"/>
    </source>
</evidence>
<name>A0A5S5DUW2_9SPHI</name>
<reference evidence="3 4" key="1">
    <citation type="submission" date="2019-07" db="EMBL/GenBank/DDBJ databases">
        <title>Genomic Encyclopedia of Archaeal and Bacterial Type Strains, Phase II (KMG-II): from individual species to whole genera.</title>
        <authorList>
            <person name="Goeker M."/>
        </authorList>
    </citation>
    <scope>NUCLEOTIDE SEQUENCE [LARGE SCALE GENOMIC DNA]</scope>
    <source>
        <strain evidence="3 4">DSM 18850</strain>
    </source>
</reference>
<sequence>MKEYYVYILKCKDGSYYTGITNDMDRRLWEHREGINVKCYTYRRRPVELVYFETFIDVNQAIAFEKQVKGGQEKESSYY</sequence>
<dbReference type="RefSeq" id="WP_246154748.1">
    <property type="nucleotide sequence ID" value="NZ_VNHX01000001.1"/>
</dbReference>
<gene>
    <name evidence="3" type="ORF">BC792_101230</name>
</gene>
<dbReference type="PROSITE" id="PS50164">
    <property type="entry name" value="GIY_YIG"/>
    <property type="match status" value="1"/>
</dbReference>
<evidence type="ECO:0000313" key="4">
    <source>
        <dbReference type="Proteomes" id="UP000325105"/>
    </source>
</evidence>
<dbReference type="Pfam" id="PF01541">
    <property type="entry name" value="GIY-YIG"/>
    <property type="match status" value="1"/>
</dbReference>
<comment type="similarity">
    <text evidence="1">Belongs to the UPF0213 family.</text>
</comment>
<accession>A0A5S5DUW2</accession>
<proteinExistence type="inferred from homology"/>
<dbReference type="SUPFAM" id="SSF82771">
    <property type="entry name" value="GIY-YIG endonuclease"/>
    <property type="match status" value="1"/>
</dbReference>
<dbReference type="EMBL" id="VNHX01000001">
    <property type="protein sequence ID" value="TYP98572.1"/>
    <property type="molecule type" value="Genomic_DNA"/>
</dbReference>
<dbReference type="PANTHER" id="PTHR34477">
    <property type="entry name" value="UPF0213 PROTEIN YHBQ"/>
    <property type="match status" value="1"/>
</dbReference>
<keyword evidence="3" id="KW-0378">Hydrolase</keyword>
<dbReference type="InterPro" id="IPR000305">
    <property type="entry name" value="GIY-YIG_endonuc"/>
</dbReference>
<organism evidence="3 4">
    <name type="scientific">Sphingobacterium allocomposti</name>
    <dbReference type="NCBI Taxonomy" id="415956"/>
    <lineage>
        <taxon>Bacteria</taxon>
        <taxon>Pseudomonadati</taxon>
        <taxon>Bacteroidota</taxon>
        <taxon>Sphingobacteriia</taxon>
        <taxon>Sphingobacteriales</taxon>
        <taxon>Sphingobacteriaceae</taxon>
        <taxon>Sphingobacterium</taxon>
    </lineage>
</organism>
<evidence type="ECO:0000259" key="2">
    <source>
        <dbReference type="PROSITE" id="PS50164"/>
    </source>
</evidence>
<dbReference type="Gene3D" id="3.40.1440.10">
    <property type="entry name" value="GIY-YIG endonuclease"/>
    <property type="match status" value="1"/>
</dbReference>
<dbReference type="Proteomes" id="UP000325105">
    <property type="component" value="Unassembled WGS sequence"/>
</dbReference>
<dbReference type="PANTHER" id="PTHR34477:SF5">
    <property type="entry name" value="BSL5627 PROTEIN"/>
    <property type="match status" value="1"/>
</dbReference>
<dbReference type="InterPro" id="IPR035901">
    <property type="entry name" value="GIY-YIG_endonuc_sf"/>
</dbReference>
<dbReference type="GO" id="GO:0004519">
    <property type="term" value="F:endonuclease activity"/>
    <property type="evidence" value="ECO:0007669"/>
    <property type="project" value="UniProtKB-KW"/>
</dbReference>
<dbReference type="AlphaFoldDB" id="A0A5S5DUW2"/>
<keyword evidence="3" id="KW-0540">Nuclease</keyword>
<dbReference type="CDD" id="cd10456">
    <property type="entry name" value="GIY-YIG_UPF0213"/>
    <property type="match status" value="1"/>
</dbReference>